<comment type="similarity">
    <text evidence="10">Belongs to the G-protein coupled receptor 1 family.</text>
</comment>
<dbReference type="eggNOG" id="KOG3656">
    <property type="taxonomic scope" value="Eukaryota"/>
</dbReference>
<evidence type="ECO:0000313" key="14">
    <source>
        <dbReference type="Proteomes" id="UP000001593"/>
    </source>
</evidence>
<feature type="domain" description="G-protein coupled receptors family 1 profile" evidence="12">
    <location>
        <begin position="43"/>
        <end position="275"/>
    </location>
</feature>
<feature type="transmembrane region" description="Helical" evidence="11">
    <location>
        <begin position="223"/>
        <end position="243"/>
    </location>
</feature>
<evidence type="ECO:0000256" key="8">
    <source>
        <dbReference type="ARBA" id="ARBA00023180"/>
    </source>
</evidence>
<keyword evidence="7 10" id="KW-0675">Receptor</keyword>
<evidence type="ECO:0000259" key="12">
    <source>
        <dbReference type="PROSITE" id="PS50262"/>
    </source>
</evidence>
<feature type="transmembrane region" description="Helical" evidence="11">
    <location>
        <begin position="258"/>
        <end position="277"/>
    </location>
</feature>
<keyword evidence="3 10" id="KW-0812">Transmembrane</keyword>
<dbReference type="SUPFAM" id="SSF81321">
    <property type="entry name" value="Family A G protein-coupled receptor-like"/>
    <property type="match status" value="1"/>
</dbReference>
<feature type="transmembrane region" description="Helical" evidence="11">
    <location>
        <begin position="30"/>
        <end position="52"/>
    </location>
</feature>
<dbReference type="OMA" id="FMILAIH"/>
<dbReference type="PROSITE" id="PS50262">
    <property type="entry name" value="G_PROTEIN_RECEP_F1_2"/>
    <property type="match status" value="1"/>
</dbReference>
<dbReference type="Gene3D" id="1.20.1070.10">
    <property type="entry name" value="Rhodopsin 7-helix transmembrane proteins"/>
    <property type="match status" value="1"/>
</dbReference>
<dbReference type="AlphaFoldDB" id="A7SD63"/>
<evidence type="ECO:0000256" key="11">
    <source>
        <dbReference type="SAM" id="Phobius"/>
    </source>
</evidence>
<evidence type="ECO:0000256" key="2">
    <source>
        <dbReference type="ARBA" id="ARBA00022475"/>
    </source>
</evidence>
<feature type="transmembrane region" description="Helical" evidence="11">
    <location>
        <begin position="177"/>
        <end position="200"/>
    </location>
</feature>
<dbReference type="PANTHER" id="PTHR24246">
    <property type="entry name" value="OLFACTORY RECEPTOR AND ADENOSINE RECEPTOR"/>
    <property type="match status" value="1"/>
</dbReference>
<evidence type="ECO:0000256" key="10">
    <source>
        <dbReference type="RuleBase" id="RU000688"/>
    </source>
</evidence>
<dbReference type="PROSITE" id="PS00237">
    <property type="entry name" value="G_PROTEIN_RECEP_F1_1"/>
    <property type="match status" value="1"/>
</dbReference>
<dbReference type="HOGENOM" id="CLU_009579_11_5_1"/>
<dbReference type="PhylomeDB" id="A7SD63"/>
<dbReference type="GO" id="GO:0007186">
    <property type="term" value="P:G protein-coupled receptor signaling pathway"/>
    <property type="evidence" value="ECO:0000318"/>
    <property type="project" value="GO_Central"/>
</dbReference>
<keyword evidence="2" id="KW-1003">Cell membrane</keyword>
<dbReference type="Pfam" id="PF00001">
    <property type="entry name" value="7tm_1"/>
    <property type="match status" value="1"/>
</dbReference>
<dbReference type="GO" id="GO:0005886">
    <property type="term" value="C:plasma membrane"/>
    <property type="evidence" value="ECO:0000318"/>
    <property type="project" value="GO_Central"/>
</dbReference>
<evidence type="ECO:0000256" key="4">
    <source>
        <dbReference type="ARBA" id="ARBA00022989"/>
    </source>
</evidence>
<keyword evidence="5 10" id="KW-0297">G-protein coupled receptor</keyword>
<keyword evidence="9 10" id="KW-0807">Transducer</keyword>
<feature type="transmembrane region" description="Helical" evidence="11">
    <location>
        <begin position="147"/>
        <end position="165"/>
    </location>
</feature>
<keyword evidence="8" id="KW-0325">Glycoprotein</keyword>
<name>A7SD63_NEMVE</name>
<dbReference type="EMBL" id="DS469627">
    <property type="protein sequence ID" value="EDO38390.1"/>
    <property type="molecule type" value="Genomic_DNA"/>
</dbReference>
<dbReference type="OrthoDB" id="10044919at2759"/>
<keyword evidence="14" id="KW-1185">Reference proteome</keyword>
<dbReference type="PRINTS" id="PR00237">
    <property type="entry name" value="GPCRRHODOPSN"/>
</dbReference>
<feature type="transmembrane region" description="Helical" evidence="11">
    <location>
        <begin position="64"/>
        <end position="88"/>
    </location>
</feature>
<sequence length="326" mass="35992">MYHLQVKNSSIQGGSRKECSFQFANGVAVISVNALFAFLGIIGNALALVTLWKTPRFRASVSAMCVGAVAATDLMTSLFVQPSLAIFIGIQVNGKCGDNLWPVLKFSGFYSCCASVVILCAMSVERCLAICCPIWHKRKITVKVVKVVMIIIFIAALFPAAPQTLELPPSHFTSGMVISGICLVFIVIISSYLAIFFRVLKQSRTFSHLSDNQRRSFSKNKRLARTVALIIGAYFLCWCPLGYSVQVSKTDFFTISKIWPVTIGLFSSTLNPVIYFFRGSEFRKELKLHLAVCVGHCTKNNVAPQNITPYNQEHSNQNSSAFNIDS</sequence>
<dbReference type="KEGG" id="nve:5509960"/>
<reference evidence="13 14" key="1">
    <citation type="journal article" date="2007" name="Science">
        <title>Sea anemone genome reveals ancestral eumetazoan gene repertoire and genomic organization.</title>
        <authorList>
            <person name="Putnam N.H."/>
            <person name="Srivastava M."/>
            <person name="Hellsten U."/>
            <person name="Dirks B."/>
            <person name="Chapman J."/>
            <person name="Salamov A."/>
            <person name="Terry A."/>
            <person name="Shapiro H."/>
            <person name="Lindquist E."/>
            <person name="Kapitonov V.V."/>
            <person name="Jurka J."/>
            <person name="Genikhovich G."/>
            <person name="Grigoriev I.V."/>
            <person name="Lucas S.M."/>
            <person name="Steele R.E."/>
            <person name="Finnerty J.R."/>
            <person name="Technau U."/>
            <person name="Martindale M.Q."/>
            <person name="Rokhsar D.S."/>
        </authorList>
    </citation>
    <scope>NUCLEOTIDE SEQUENCE [LARGE SCALE GENOMIC DNA]</scope>
    <source>
        <strain evidence="14">CH2 X CH6</strain>
    </source>
</reference>
<dbReference type="InterPro" id="IPR017452">
    <property type="entry name" value="GPCR_Rhodpsn_7TM"/>
</dbReference>
<dbReference type="SMART" id="SM01381">
    <property type="entry name" value="7TM_GPCR_Srsx"/>
    <property type="match status" value="1"/>
</dbReference>
<evidence type="ECO:0000313" key="13">
    <source>
        <dbReference type="EMBL" id="EDO38390.1"/>
    </source>
</evidence>
<dbReference type="Proteomes" id="UP000001593">
    <property type="component" value="Unassembled WGS sequence"/>
</dbReference>
<dbReference type="STRING" id="45351.A7SD63"/>
<evidence type="ECO:0000256" key="6">
    <source>
        <dbReference type="ARBA" id="ARBA00023136"/>
    </source>
</evidence>
<accession>A7SD63</accession>
<dbReference type="PANTHER" id="PTHR24246:SF27">
    <property type="entry name" value="ADENOSINE RECEPTOR, ISOFORM A"/>
    <property type="match status" value="1"/>
</dbReference>
<evidence type="ECO:0000256" key="5">
    <source>
        <dbReference type="ARBA" id="ARBA00023040"/>
    </source>
</evidence>
<protein>
    <recommendedName>
        <fullName evidence="12">G-protein coupled receptors family 1 profile domain-containing protein</fullName>
    </recommendedName>
</protein>
<evidence type="ECO:0000256" key="3">
    <source>
        <dbReference type="ARBA" id="ARBA00022692"/>
    </source>
</evidence>
<comment type="subcellular location">
    <subcellularLocation>
        <location evidence="1">Cell membrane</location>
        <topology evidence="1">Multi-pass membrane protein</topology>
    </subcellularLocation>
</comment>
<feature type="transmembrane region" description="Helical" evidence="11">
    <location>
        <begin position="108"/>
        <end position="135"/>
    </location>
</feature>
<evidence type="ECO:0000256" key="7">
    <source>
        <dbReference type="ARBA" id="ARBA00023170"/>
    </source>
</evidence>
<gene>
    <name evidence="13" type="ORF">NEMVEDRAFT_v1g210444</name>
</gene>
<dbReference type="InterPro" id="IPR000276">
    <property type="entry name" value="GPCR_Rhodpsn"/>
</dbReference>
<keyword evidence="4 11" id="KW-1133">Transmembrane helix</keyword>
<evidence type="ECO:0000256" key="1">
    <source>
        <dbReference type="ARBA" id="ARBA00004651"/>
    </source>
</evidence>
<evidence type="ECO:0000256" key="9">
    <source>
        <dbReference type="ARBA" id="ARBA00023224"/>
    </source>
</evidence>
<proteinExistence type="inferred from homology"/>
<dbReference type="CDD" id="cd00637">
    <property type="entry name" value="7tm_classA_rhodopsin-like"/>
    <property type="match status" value="1"/>
</dbReference>
<dbReference type="InParanoid" id="A7SD63"/>
<organism evidence="13 14">
    <name type="scientific">Nematostella vectensis</name>
    <name type="common">Starlet sea anemone</name>
    <dbReference type="NCBI Taxonomy" id="45351"/>
    <lineage>
        <taxon>Eukaryota</taxon>
        <taxon>Metazoa</taxon>
        <taxon>Cnidaria</taxon>
        <taxon>Anthozoa</taxon>
        <taxon>Hexacorallia</taxon>
        <taxon>Actiniaria</taxon>
        <taxon>Edwardsiidae</taxon>
        <taxon>Nematostella</taxon>
    </lineage>
</organism>
<keyword evidence="6 11" id="KW-0472">Membrane</keyword>
<dbReference type="GO" id="GO:0004930">
    <property type="term" value="F:G protein-coupled receptor activity"/>
    <property type="evidence" value="ECO:0000318"/>
    <property type="project" value="GO_Central"/>
</dbReference>